<reference evidence="2" key="1">
    <citation type="submission" date="2007-07" db="EMBL/GenBank/DDBJ databases">
        <title>PCAP assembly of the Caenorhabditis remanei genome.</title>
        <authorList>
            <consortium name="The Caenorhabditis remanei Sequencing Consortium"/>
            <person name="Wilson R.K."/>
        </authorList>
    </citation>
    <scope>NUCLEOTIDE SEQUENCE [LARGE SCALE GENOMIC DNA]</scope>
    <source>
        <strain evidence="2">PB4641</strain>
    </source>
</reference>
<organism evidence="3">
    <name type="scientific">Caenorhabditis remanei</name>
    <name type="common">Caenorhabditis vulgaris</name>
    <dbReference type="NCBI Taxonomy" id="31234"/>
    <lineage>
        <taxon>Eukaryota</taxon>
        <taxon>Metazoa</taxon>
        <taxon>Ecdysozoa</taxon>
        <taxon>Nematoda</taxon>
        <taxon>Chromadorea</taxon>
        <taxon>Rhabditida</taxon>
        <taxon>Rhabditina</taxon>
        <taxon>Rhabditomorpha</taxon>
        <taxon>Rhabditoidea</taxon>
        <taxon>Rhabditidae</taxon>
        <taxon>Peloderinae</taxon>
        <taxon>Caenorhabditis</taxon>
    </lineage>
</organism>
<dbReference type="STRING" id="31234.E3NIV0"/>
<dbReference type="RefSeq" id="XP_003091676.2">
    <property type="nucleotide sequence ID" value="XM_003091628.2"/>
</dbReference>
<evidence type="ECO:0000256" key="1">
    <source>
        <dbReference type="SAM" id="Phobius"/>
    </source>
</evidence>
<keyword evidence="1" id="KW-0472">Membrane</keyword>
<dbReference type="FunCoup" id="E3NIV0">
    <property type="interactions" value="431"/>
</dbReference>
<evidence type="ECO:0000313" key="3">
    <source>
        <dbReference type="Proteomes" id="UP000008281"/>
    </source>
</evidence>
<accession>E3NIV0</accession>
<keyword evidence="1" id="KW-0812">Transmembrane</keyword>
<keyword evidence="3" id="KW-1185">Reference proteome</keyword>
<dbReference type="GeneID" id="9803570"/>
<dbReference type="AlphaFoldDB" id="E3NIV0"/>
<dbReference type="HOGENOM" id="CLU_1181155_0_0_1"/>
<evidence type="ECO:0000313" key="2">
    <source>
        <dbReference type="EMBL" id="EFO99355.1"/>
    </source>
</evidence>
<keyword evidence="1" id="KW-1133">Transmembrane helix</keyword>
<gene>
    <name evidence="2" type="ORF">CRE_20584</name>
</gene>
<proteinExistence type="predicted"/>
<dbReference type="InParanoid" id="E3NIV0"/>
<dbReference type="OMA" id="LPCEENS"/>
<dbReference type="KEGG" id="crq:GCK72_003792"/>
<name>E3NIV0_CAERE</name>
<protein>
    <submittedName>
        <fullName evidence="2">Uncharacterized protein</fullName>
    </submittedName>
</protein>
<dbReference type="EMBL" id="DS268715">
    <property type="protein sequence ID" value="EFO99355.1"/>
    <property type="molecule type" value="Genomic_DNA"/>
</dbReference>
<sequence length="235" mass="26605">MFVLSLLFAGARALSILTKTNPASRYNLLNIPSETNIHVNFQGYDTAGTPIMKTFTKFEETLIDSDNNIHVVNQDCNFDVIAPKDLLMHCRGRLMRIRNRSVQLLDQFSDAFTFDHVQRLTYVYRQRNIYLLQPNRTLPSWCVDDLRDFNVADGVLTILHTNGTITHNGTILARVDPALYSRLPIFATKDFRMKTLPCEENSINYVAVVVIVTILVAVIESCGRLLLLAKTKLAG</sequence>
<dbReference type="OrthoDB" id="5976864at2759"/>
<dbReference type="Proteomes" id="UP000008281">
    <property type="component" value="Unassembled WGS sequence"/>
</dbReference>
<feature type="transmembrane region" description="Helical" evidence="1">
    <location>
        <begin position="203"/>
        <end position="227"/>
    </location>
</feature>
<dbReference type="eggNOG" id="ENOG502TJP6">
    <property type="taxonomic scope" value="Eukaryota"/>
</dbReference>
<dbReference type="CTD" id="9803570"/>